<feature type="transmembrane region" description="Helical" evidence="1">
    <location>
        <begin position="132"/>
        <end position="153"/>
    </location>
</feature>
<dbReference type="OrthoDB" id="3422146at2"/>
<feature type="domain" description="Potassium channel" evidence="2">
    <location>
        <begin position="84"/>
        <end position="157"/>
    </location>
</feature>
<keyword evidence="1" id="KW-0812">Transmembrane</keyword>
<reference evidence="3 4" key="1">
    <citation type="submission" date="2018-02" db="EMBL/GenBank/DDBJ databases">
        <title>Genomic Encyclopedia of Archaeal and Bacterial Type Strains, Phase II (KMG-II): from individual species to whole genera.</title>
        <authorList>
            <person name="Goeker M."/>
        </authorList>
    </citation>
    <scope>NUCLEOTIDE SEQUENCE [LARGE SCALE GENOMIC DNA]</scope>
    <source>
        <strain evidence="3 4">DSM 22857</strain>
    </source>
</reference>
<dbReference type="EMBL" id="PTJD01000012">
    <property type="protein sequence ID" value="PPK92875.1"/>
    <property type="molecule type" value="Genomic_DNA"/>
</dbReference>
<gene>
    <name evidence="3" type="ORF">CLV92_11248</name>
</gene>
<feature type="transmembrane region" description="Helical" evidence="1">
    <location>
        <begin position="107"/>
        <end position="126"/>
    </location>
</feature>
<name>A0A2S6IF76_9ACTN</name>
<dbReference type="InterPro" id="IPR013099">
    <property type="entry name" value="K_chnl_dom"/>
</dbReference>
<keyword evidence="4" id="KW-1185">Reference proteome</keyword>
<protein>
    <submittedName>
        <fullName evidence="3">Ion channel</fullName>
    </submittedName>
</protein>
<accession>A0A2S6IF76</accession>
<dbReference type="Proteomes" id="UP000239485">
    <property type="component" value="Unassembled WGS sequence"/>
</dbReference>
<comment type="caution">
    <text evidence="3">The sequence shown here is derived from an EMBL/GenBank/DDBJ whole genome shotgun (WGS) entry which is preliminary data.</text>
</comment>
<dbReference type="SUPFAM" id="SSF81324">
    <property type="entry name" value="Voltage-gated potassium channels"/>
    <property type="match status" value="1"/>
</dbReference>
<evidence type="ECO:0000313" key="4">
    <source>
        <dbReference type="Proteomes" id="UP000239485"/>
    </source>
</evidence>
<dbReference type="Pfam" id="PF07885">
    <property type="entry name" value="Ion_trans_2"/>
    <property type="match status" value="1"/>
</dbReference>
<keyword evidence="1" id="KW-0472">Membrane</keyword>
<dbReference type="RefSeq" id="WP_158257281.1">
    <property type="nucleotide sequence ID" value="NZ_PTJD01000012.1"/>
</dbReference>
<dbReference type="AlphaFoldDB" id="A0A2S6IF76"/>
<proteinExistence type="predicted"/>
<evidence type="ECO:0000313" key="3">
    <source>
        <dbReference type="EMBL" id="PPK92875.1"/>
    </source>
</evidence>
<dbReference type="Gene3D" id="1.10.287.70">
    <property type="match status" value="1"/>
</dbReference>
<evidence type="ECO:0000259" key="2">
    <source>
        <dbReference type="Pfam" id="PF07885"/>
    </source>
</evidence>
<keyword evidence="1" id="KW-1133">Transmembrane helix</keyword>
<evidence type="ECO:0000256" key="1">
    <source>
        <dbReference type="SAM" id="Phobius"/>
    </source>
</evidence>
<feature type="transmembrane region" description="Helical" evidence="1">
    <location>
        <begin position="62"/>
        <end position="86"/>
    </location>
</feature>
<sequence>MLATLEIVLGIALLVLVFVDALTTTLAVAAGAGPLTRPLTGLLWRVVLSRHTVDDEETKLRFAGTFLLASTALLWLVLLWAGWALLFLGSGTIIHSNTGKPAQVLDVVYYAGFTTSTLGVGDYVASSPGWRVVTAVASFSGFMLITLAITYLFSVVQAVVGARALAVRIWALGHHPQELVARGWADGQFGSAFVQHLVDLTGEVAAVAEQHLAYPVLHYFHTGKASSSPARAIAVLDEAVLLLSAGVAGEARPDDSATEPVRQVITRYIDTVSVTSAMVATPGPPPTPSMSVLAAVGVPLVDPVVLEEVLRAEEERRTALHRLTLNDGWSWPRSA</sequence>
<organism evidence="3 4">
    <name type="scientific">Kineococcus xinjiangensis</name>
    <dbReference type="NCBI Taxonomy" id="512762"/>
    <lineage>
        <taxon>Bacteria</taxon>
        <taxon>Bacillati</taxon>
        <taxon>Actinomycetota</taxon>
        <taxon>Actinomycetes</taxon>
        <taxon>Kineosporiales</taxon>
        <taxon>Kineosporiaceae</taxon>
        <taxon>Kineococcus</taxon>
    </lineage>
</organism>